<dbReference type="RefSeq" id="WP_245838102.1">
    <property type="nucleotide sequence ID" value="NZ_FZOY01000007.1"/>
</dbReference>
<name>A0A239KKC4_9RHOB</name>
<evidence type="ECO:0000313" key="2">
    <source>
        <dbReference type="EMBL" id="SNT18827.1"/>
    </source>
</evidence>
<keyword evidence="3" id="KW-1185">Reference proteome</keyword>
<keyword evidence="2" id="KW-0238">DNA-binding</keyword>
<dbReference type="InterPro" id="IPR036388">
    <property type="entry name" value="WH-like_DNA-bd_sf"/>
</dbReference>
<dbReference type="SUPFAM" id="SSF46785">
    <property type="entry name" value="Winged helix' DNA-binding domain"/>
    <property type="match status" value="1"/>
</dbReference>
<dbReference type="GO" id="GO:0003700">
    <property type="term" value="F:DNA-binding transcription factor activity"/>
    <property type="evidence" value="ECO:0007669"/>
    <property type="project" value="InterPro"/>
</dbReference>
<proteinExistence type="predicted"/>
<accession>A0A239KKC4</accession>
<dbReference type="GO" id="GO:0003677">
    <property type="term" value="F:DNA binding"/>
    <property type="evidence" value="ECO:0007669"/>
    <property type="project" value="UniProtKB-KW"/>
</dbReference>
<protein>
    <submittedName>
        <fullName evidence="2">DNA-binding transcriptional regulator, MarR family</fullName>
    </submittedName>
</protein>
<dbReference type="EMBL" id="FZOY01000007">
    <property type="protein sequence ID" value="SNT18827.1"/>
    <property type="molecule type" value="Genomic_DNA"/>
</dbReference>
<dbReference type="PRINTS" id="PR00598">
    <property type="entry name" value="HTHMARR"/>
</dbReference>
<evidence type="ECO:0000259" key="1">
    <source>
        <dbReference type="PROSITE" id="PS50995"/>
    </source>
</evidence>
<dbReference type="Proteomes" id="UP000198426">
    <property type="component" value="Unassembled WGS sequence"/>
</dbReference>
<dbReference type="Pfam" id="PF01047">
    <property type="entry name" value="MarR"/>
    <property type="match status" value="1"/>
</dbReference>
<reference evidence="2 3" key="1">
    <citation type="submission" date="2017-06" db="EMBL/GenBank/DDBJ databases">
        <authorList>
            <person name="Kim H.J."/>
            <person name="Triplett B.A."/>
        </authorList>
    </citation>
    <scope>NUCLEOTIDE SEQUENCE [LARGE SCALE GENOMIC DNA]</scope>
    <source>
        <strain evidence="2 3">DSM 29339</strain>
    </source>
</reference>
<dbReference type="Gene3D" id="1.10.10.10">
    <property type="entry name" value="Winged helix-like DNA-binding domain superfamily/Winged helix DNA-binding domain"/>
    <property type="match status" value="1"/>
</dbReference>
<dbReference type="PANTHER" id="PTHR33164:SF43">
    <property type="entry name" value="HTH-TYPE TRANSCRIPTIONAL REPRESSOR YETL"/>
    <property type="match status" value="1"/>
</dbReference>
<sequence>MTGVTADCIFGDDLNLIPQELRIMFGTLVLARALEEQMEEFRTEVPLTKSERHMLMNLGVPRRMGQIAETLNTQPSTVTAVADALEAKGLLERERDPDDRRAWQLRLTEAGISARRNLIEVAVSKFREISGLSTSEIEQVAGFFDSVTEHVLKSGFPKGLTL</sequence>
<dbReference type="AlphaFoldDB" id="A0A239KKC4"/>
<dbReference type="PROSITE" id="PS50995">
    <property type="entry name" value="HTH_MARR_2"/>
    <property type="match status" value="1"/>
</dbReference>
<dbReference type="PANTHER" id="PTHR33164">
    <property type="entry name" value="TRANSCRIPTIONAL REGULATOR, MARR FAMILY"/>
    <property type="match status" value="1"/>
</dbReference>
<dbReference type="InterPro" id="IPR000835">
    <property type="entry name" value="HTH_MarR-typ"/>
</dbReference>
<gene>
    <name evidence="2" type="ORF">SAMN05421757_107191</name>
</gene>
<dbReference type="GO" id="GO:0006950">
    <property type="term" value="P:response to stress"/>
    <property type="evidence" value="ECO:0007669"/>
    <property type="project" value="TreeGrafter"/>
</dbReference>
<feature type="domain" description="HTH marR-type" evidence="1">
    <location>
        <begin position="20"/>
        <end position="149"/>
    </location>
</feature>
<organism evidence="2 3">
    <name type="scientific">Tropicimonas sediminicola</name>
    <dbReference type="NCBI Taxonomy" id="1031541"/>
    <lineage>
        <taxon>Bacteria</taxon>
        <taxon>Pseudomonadati</taxon>
        <taxon>Pseudomonadota</taxon>
        <taxon>Alphaproteobacteria</taxon>
        <taxon>Rhodobacterales</taxon>
        <taxon>Roseobacteraceae</taxon>
        <taxon>Tropicimonas</taxon>
    </lineage>
</organism>
<dbReference type="SMART" id="SM00347">
    <property type="entry name" value="HTH_MARR"/>
    <property type="match status" value="1"/>
</dbReference>
<dbReference type="InterPro" id="IPR036390">
    <property type="entry name" value="WH_DNA-bd_sf"/>
</dbReference>
<evidence type="ECO:0000313" key="3">
    <source>
        <dbReference type="Proteomes" id="UP000198426"/>
    </source>
</evidence>
<dbReference type="InterPro" id="IPR039422">
    <property type="entry name" value="MarR/SlyA-like"/>
</dbReference>